<accession>A0A0C3PAS2</accession>
<organism evidence="1 2">
    <name type="scientific">Pisolithus tinctorius Marx 270</name>
    <dbReference type="NCBI Taxonomy" id="870435"/>
    <lineage>
        <taxon>Eukaryota</taxon>
        <taxon>Fungi</taxon>
        <taxon>Dikarya</taxon>
        <taxon>Basidiomycota</taxon>
        <taxon>Agaricomycotina</taxon>
        <taxon>Agaricomycetes</taxon>
        <taxon>Agaricomycetidae</taxon>
        <taxon>Boletales</taxon>
        <taxon>Sclerodermatineae</taxon>
        <taxon>Pisolithaceae</taxon>
        <taxon>Pisolithus</taxon>
    </lineage>
</organism>
<dbReference type="HOGENOM" id="CLU_1806991_0_0_1"/>
<dbReference type="OrthoDB" id="2653019at2759"/>
<reference evidence="1 2" key="1">
    <citation type="submission" date="2014-04" db="EMBL/GenBank/DDBJ databases">
        <authorList>
            <consortium name="DOE Joint Genome Institute"/>
            <person name="Kuo A."/>
            <person name="Kohler A."/>
            <person name="Costa M.D."/>
            <person name="Nagy L.G."/>
            <person name="Floudas D."/>
            <person name="Copeland A."/>
            <person name="Barry K.W."/>
            <person name="Cichocki N."/>
            <person name="Veneault-Fourrey C."/>
            <person name="LaButti K."/>
            <person name="Lindquist E.A."/>
            <person name="Lipzen A."/>
            <person name="Lundell T."/>
            <person name="Morin E."/>
            <person name="Murat C."/>
            <person name="Sun H."/>
            <person name="Tunlid A."/>
            <person name="Henrissat B."/>
            <person name="Grigoriev I.V."/>
            <person name="Hibbett D.S."/>
            <person name="Martin F."/>
            <person name="Nordberg H.P."/>
            <person name="Cantor M.N."/>
            <person name="Hua S.X."/>
        </authorList>
    </citation>
    <scope>NUCLEOTIDE SEQUENCE [LARGE SCALE GENOMIC DNA]</scope>
    <source>
        <strain evidence="1 2">Marx 270</strain>
    </source>
</reference>
<dbReference type="InParanoid" id="A0A0C3PAS2"/>
<dbReference type="EMBL" id="KN831969">
    <property type="protein sequence ID" value="KIO04719.1"/>
    <property type="molecule type" value="Genomic_DNA"/>
</dbReference>
<evidence type="ECO:0000313" key="2">
    <source>
        <dbReference type="Proteomes" id="UP000054217"/>
    </source>
</evidence>
<name>A0A0C3PAS2_PISTI</name>
<gene>
    <name evidence="1" type="ORF">M404DRAFT_25835</name>
</gene>
<dbReference type="AlphaFoldDB" id="A0A0C3PAS2"/>
<sequence length="143" mass="16563">MAKLKVNTEFSLLGIARSRKLALIVKILWLQHGRIMDELAQARAELARLQSTERMLFKDPLAVCVAVETQSRKISELANAQPSQIKRLPVELLTRTFSFLLARGREDPYIFFHCLPMRRNDLAGVSRLWRDLILDTPSFWRDD</sequence>
<dbReference type="STRING" id="870435.A0A0C3PAS2"/>
<dbReference type="Gene3D" id="1.20.1280.50">
    <property type="match status" value="1"/>
</dbReference>
<protein>
    <submittedName>
        <fullName evidence="1">Uncharacterized protein</fullName>
    </submittedName>
</protein>
<proteinExistence type="predicted"/>
<reference evidence="2" key="2">
    <citation type="submission" date="2015-01" db="EMBL/GenBank/DDBJ databases">
        <title>Evolutionary Origins and Diversification of the Mycorrhizal Mutualists.</title>
        <authorList>
            <consortium name="DOE Joint Genome Institute"/>
            <consortium name="Mycorrhizal Genomics Consortium"/>
            <person name="Kohler A."/>
            <person name="Kuo A."/>
            <person name="Nagy L.G."/>
            <person name="Floudas D."/>
            <person name="Copeland A."/>
            <person name="Barry K.W."/>
            <person name="Cichocki N."/>
            <person name="Veneault-Fourrey C."/>
            <person name="LaButti K."/>
            <person name="Lindquist E.A."/>
            <person name="Lipzen A."/>
            <person name="Lundell T."/>
            <person name="Morin E."/>
            <person name="Murat C."/>
            <person name="Riley R."/>
            <person name="Ohm R."/>
            <person name="Sun H."/>
            <person name="Tunlid A."/>
            <person name="Henrissat B."/>
            <person name="Grigoriev I.V."/>
            <person name="Hibbett D.S."/>
            <person name="Martin F."/>
        </authorList>
    </citation>
    <scope>NUCLEOTIDE SEQUENCE [LARGE SCALE GENOMIC DNA]</scope>
    <source>
        <strain evidence="2">Marx 270</strain>
    </source>
</reference>
<keyword evidence="2" id="KW-1185">Reference proteome</keyword>
<dbReference type="Proteomes" id="UP000054217">
    <property type="component" value="Unassembled WGS sequence"/>
</dbReference>
<evidence type="ECO:0000313" key="1">
    <source>
        <dbReference type="EMBL" id="KIO04719.1"/>
    </source>
</evidence>